<reference evidence="1 2" key="1">
    <citation type="journal article" date="2018" name="Nat. Ecol. Evol.">
        <title>Genomic signatures of mitonuclear coevolution across populations of Tigriopus californicus.</title>
        <authorList>
            <person name="Barreto F.S."/>
            <person name="Watson E.T."/>
            <person name="Lima T.G."/>
            <person name="Willett C.S."/>
            <person name="Edmands S."/>
            <person name="Li W."/>
            <person name="Burton R.S."/>
        </authorList>
    </citation>
    <scope>NUCLEOTIDE SEQUENCE [LARGE SCALE GENOMIC DNA]</scope>
    <source>
        <strain evidence="1 2">San Diego</strain>
    </source>
</reference>
<comment type="caution">
    <text evidence="1">The sequence shown here is derived from an EMBL/GenBank/DDBJ whole genome shotgun (WGS) entry which is preliminary data.</text>
</comment>
<accession>A0A553P3P9</accession>
<proteinExistence type="predicted"/>
<organism evidence="1 2">
    <name type="scientific">Tigriopus californicus</name>
    <name type="common">Marine copepod</name>
    <dbReference type="NCBI Taxonomy" id="6832"/>
    <lineage>
        <taxon>Eukaryota</taxon>
        <taxon>Metazoa</taxon>
        <taxon>Ecdysozoa</taxon>
        <taxon>Arthropoda</taxon>
        <taxon>Crustacea</taxon>
        <taxon>Multicrustacea</taxon>
        <taxon>Hexanauplia</taxon>
        <taxon>Copepoda</taxon>
        <taxon>Harpacticoida</taxon>
        <taxon>Harpacticidae</taxon>
        <taxon>Tigriopus</taxon>
    </lineage>
</organism>
<evidence type="ECO:0000313" key="1">
    <source>
        <dbReference type="EMBL" id="TRY72270.1"/>
    </source>
</evidence>
<dbReference type="AlphaFoldDB" id="A0A553P3P9"/>
<protein>
    <submittedName>
        <fullName evidence="1">Uncharacterized protein</fullName>
    </submittedName>
</protein>
<dbReference type="EMBL" id="VCGU01000008">
    <property type="protein sequence ID" value="TRY72270.1"/>
    <property type="molecule type" value="Genomic_DNA"/>
</dbReference>
<dbReference type="Proteomes" id="UP000318571">
    <property type="component" value="Chromosome 7"/>
</dbReference>
<keyword evidence="2" id="KW-1185">Reference proteome</keyword>
<evidence type="ECO:0000313" key="2">
    <source>
        <dbReference type="Proteomes" id="UP000318571"/>
    </source>
</evidence>
<name>A0A553P3P9_TIGCA</name>
<gene>
    <name evidence="1" type="ORF">TCAL_17129</name>
</gene>
<sequence>MERNMTLEHIQKEACPTTLAVAVALALAFLASSTESKVFHKKWETWNHEEPRGTTVMPLHNLKHHNKRIEEIIDRPLVT</sequence>